<dbReference type="AlphaFoldDB" id="A0A939T2U8"/>
<protein>
    <submittedName>
        <fullName evidence="1">Uncharacterized protein</fullName>
    </submittedName>
</protein>
<evidence type="ECO:0000313" key="1">
    <source>
        <dbReference type="EMBL" id="MBO2447158.1"/>
    </source>
</evidence>
<gene>
    <name evidence="1" type="ORF">J4573_08675</name>
</gene>
<dbReference type="EMBL" id="JAGEOJ010000003">
    <property type="protein sequence ID" value="MBO2447158.1"/>
    <property type="molecule type" value="Genomic_DNA"/>
</dbReference>
<organism evidence="1 2">
    <name type="scientific">Actinomadura barringtoniae</name>
    <dbReference type="NCBI Taxonomy" id="1427535"/>
    <lineage>
        <taxon>Bacteria</taxon>
        <taxon>Bacillati</taxon>
        <taxon>Actinomycetota</taxon>
        <taxon>Actinomycetes</taxon>
        <taxon>Streptosporangiales</taxon>
        <taxon>Thermomonosporaceae</taxon>
        <taxon>Actinomadura</taxon>
    </lineage>
</organism>
<comment type="caution">
    <text evidence="1">The sequence shown here is derived from an EMBL/GenBank/DDBJ whole genome shotgun (WGS) entry which is preliminary data.</text>
</comment>
<proteinExistence type="predicted"/>
<sequence>MREMTPAVERLVRLMILLPKHNHPLWKSITDDCGNYGEVTNMRWFVGDAAKMWPEGGPRNLAAAVLIGFGSPSEKTILLLGEAILRLVPIGDARPGPRAGDAWVAQATAAAVEVLAQGLSRDDVLQEAKAHWTLGQN</sequence>
<dbReference type="RefSeq" id="WP_208254759.1">
    <property type="nucleotide sequence ID" value="NZ_JAGEOJ010000003.1"/>
</dbReference>
<name>A0A939T2U8_9ACTN</name>
<accession>A0A939T2U8</accession>
<dbReference type="Proteomes" id="UP000669179">
    <property type="component" value="Unassembled WGS sequence"/>
</dbReference>
<keyword evidence="2" id="KW-1185">Reference proteome</keyword>
<reference evidence="1" key="1">
    <citation type="submission" date="2021-03" db="EMBL/GenBank/DDBJ databases">
        <authorList>
            <person name="Kanchanasin P."/>
            <person name="Saeng-In P."/>
            <person name="Phongsopitanun W."/>
            <person name="Yuki M."/>
            <person name="Kudo T."/>
            <person name="Ohkuma M."/>
            <person name="Tanasupawat S."/>
        </authorList>
    </citation>
    <scope>NUCLEOTIDE SEQUENCE</scope>
    <source>
        <strain evidence="1">GKU 128</strain>
    </source>
</reference>
<evidence type="ECO:0000313" key="2">
    <source>
        <dbReference type="Proteomes" id="UP000669179"/>
    </source>
</evidence>